<geneLocation type="plasmid" evidence="7 8">
    <name>unnamed2</name>
</geneLocation>
<organism evidence="7 8">
    <name type="scientific">Marinobacter alkaliphilus</name>
    <dbReference type="NCBI Taxonomy" id="254719"/>
    <lineage>
        <taxon>Bacteria</taxon>
        <taxon>Pseudomonadati</taxon>
        <taxon>Pseudomonadota</taxon>
        <taxon>Gammaproteobacteria</taxon>
        <taxon>Pseudomonadales</taxon>
        <taxon>Marinobacteraceae</taxon>
        <taxon>Marinobacter</taxon>
    </lineage>
</organism>
<sequence>MIELRHISKAFKLKKTKHKQRHPQIRDKHFHALSDVSISVQPGQVHGLVGSNGSGKSTLLRIAAGLSRQTSGQVEINGKVIRAGEKSSIGYLPSSGALYPFLSAKDNVRFYGKLAGLRGSELETETDRVMDMMGCTPYSDSMPEELSFGMGQRVRLSRLLITHPSALLLDEPSSGVDVIGTLHFEQTLRDVAKTNVPIILVSHNAGEIERLCHDLTFLHQGCVHFQGDIPGLIEDHESKSLAHAMYHMSKELTQ</sequence>
<dbReference type="RefSeq" id="WP_342632779.1">
    <property type="nucleotide sequence ID" value="NZ_CP152382.1"/>
</dbReference>
<keyword evidence="8" id="KW-1185">Reference proteome</keyword>
<dbReference type="PROSITE" id="PS50893">
    <property type="entry name" value="ABC_TRANSPORTER_2"/>
    <property type="match status" value="1"/>
</dbReference>
<accession>A0ABZ3E944</accession>
<dbReference type="InterPro" id="IPR003593">
    <property type="entry name" value="AAA+_ATPase"/>
</dbReference>
<feature type="domain" description="ABC transporter" evidence="6">
    <location>
        <begin position="2"/>
        <end position="245"/>
    </location>
</feature>
<dbReference type="Pfam" id="PF00005">
    <property type="entry name" value="ABC_tran"/>
    <property type="match status" value="1"/>
</dbReference>
<dbReference type="PANTHER" id="PTHR42711:SF5">
    <property type="entry name" value="ABC TRANSPORTER ATP-BINDING PROTEIN NATA"/>
    <property type="match status" value="1"/>
</dbReference>
<name>A0ABZ3E944_9GAMM</name>
<keyword evidence="3" id="KW-0536">Nodulation</keyword>
<dbReference type="InterPro" id="IPR003439">
    <property type="entry name" value="ABC_transporter-like_ATP-bd"/>
</dbReference>
<keyword evidence="4" id="KW-0547">Nucleotide-binding</keyword>
<dbReference type="Gene3D" id="3.40.50.300">
    <property type="entry name" value="P-loop containing nucleotide triphosphate hydrolases"/>
    <property type="match status" value="1"/>
</dbReference>
<evidence type="ECO:0000259" key="6">
    <source>
        <dbReference type="PROSITE" id="PS50893"/>
    </source>
</evidence>
<evidence type="ECO:0000313" key="8">
    <source>
        <dbReference type="Proteomes" id="UP001445268"/>
    </source>
</evidence>
<comment type="similarity">
    <text evidence="1">Belongs to the ABC transporter superfamily.</text>
</comment>
<gene>
    <name evidence="7" type="ORF">AAGT77_20130</name>
</gene>
<keyword evidence="5 7" id="KW-0067">ATP-binding</keyword>
<keyword evidence="7" id="KW-0614">Plasmid</keyword>
<dbReference type="SUPFAM" id="SSF52540">
    <property type="entry name" value="P-loop containing nucleoside triphosphate hydrolases"/>
    <property type="match status" value="1"/>
</dbReference>
<evidence type="ECO:0000256" key="5">
    <source>
        <dbReference type="ARBA" id="ARBA00022840"/>
    </source>
</evidence>
<evidence type="ECO:0000256" key="4">
    <source>
        <dbReference type="ARBA" id="ARBA00022741"/>
    </source>
</evidence>
<dbReference type="GO" id="GO:0005524">
    <property type="term" value="F:ATP binding"/>
    <property type="evidence" value="ECO:0007669"/>
    <property type="project" value="UniProtKB-KW"/>
</dbReference>
<dbReference type="SMART" id="SM00382">
    <property type="entry name" value="AAA"/>
    <property type="match status" value="1"/>
</dbReference>
<reference evidence="7 8" key="1">
    <citation type="submission" date="2024-04" db="EMBL/GenBank/DDBJ databases">
        <title>Marinobacter sp. SBY-1.</title>
        <authorList>
            <person name="Pan C."/>
        </authorList>
    </citation>
    <scope>NUCLEOTIDE SEQUENCE [LARGE SCALE GENOMIC DNA]</scope>
    <source>
        <strain evidence="7 8">SBY-1</strain>
        <plasmid evidence="7 8">unnamed2</plasmid>
    </source>
</reference>
<dbReference type="EMBL" id="CP152382">
    <property type="protein sequence ID" value="XAF56231.1"/>
    <property type="molecule type" value="Genomic_DNA"/>
</dbReference>
<evidence type="ECO:0000256" key="2">
    <source>
        <dbReference type="ARBA" id="ARBA00022448"/>
    </source>
</evidence>
<evidence type="ECO:0000256" key="1">
    <source>
        <dbReference type="ARBA" id="ARBA00005417"/>
    </source>
</evidence>
<dbReference type="InterPro" id="IPR027417">
    <property type="entry name" value="P-loop_NTPase"/>
</dbReference>
<keyword evidence="2" id="KW-0813">Transport</keyword>
<proteinExistence type="inferred from homology"/>
<protein>
    <submittedName>
        <fullName evidence="7">ABC transporter ATP-binding protein</fullName>
    </submittedName>
</protein>
<evidence type="ECO:0000313" key="7">
    <source>
        <dbReference type="EMBL" id="XAF56231.1"/>
    </source>
</evidence>
<dbReference type="Proteomes" id="UP001445268">
    <property type="component" value="Plasmid unnamed2"/>
</dbReference>
<evidence type="ECO:0000256" key="3">
    <source>
        <dbReference type="ARBA" id="ARBA00022458"/>
    </source>
</evidence>
<dbReference type="InterPro" id="IPR050763">
    <property type="entry name" value="ABC_transporter_ATP-binding"/>
</dbReference>
<dbReference type="PANTHER" id="PTHR42711">
    <property type="entry name" value="ABC TRANSPORTER ATP-BINDING PROTEIN"/>
    <property type="match status" value="1"/>
</dbReference>